<dbReference type="GO" id="GO:0003677">
    <property type="term" value="F:DNA binding"/>
    <property type="evidence" value="ECO:0007669"/>
    <property type="project" value="UniProtKB-KW"/>
</dbReference>
<evidence type="ECO:0000313" key="2">
    <source>
        <dbReference type="EMBL" id="PRW56107.1"/>
    </source>
</evidence>
<evidence type="ECO:0000313" key="3">
    <source>
        <dbReference type="Proteomes" id="UP000239899"/>
    </source>
</evidence>
<feature type="compositionally biased region" description="Basic and acidic residues" evidence="1">
    <location>
        <begin position="50"/>
        <end position="64"/>
    </location>
</feature>
<keyword evidence="3" id="KW-1185">Reference proteome</keyword>
<dbReference type="Proteomes" id="UP000239899">
    <property type="component" value="Unassembled WGS sequence"/>
</dbReference>
<proteinExistence type="predicted"/>
<organism evidence="2 3">
    <name type="scientific">Chlorella sorokiniana</name>
    <name type="common">Freshwater green alga</name>
    <dbReference type="NCBI Taxonomy" id="3076"/>
    <lineage>
        <taxon>Eukaryota</taxon>
        <taxon>Viridiplantae</taxon>
        <taxon>Chlorophyta</taxon>
        <taxon>core chlorophytes</taxon>
        <taxon>Trebouxiophyceae</taxon>
        <taxon>Chlorellales</taxon>
        <taxon>Chlorellaceae</taxon>
        <taxon>Chlorella clade</taxon>
        <taxon>Chlorella</taxon>
    </lineage>
</organism>
<gene>
    <name evidence="2" type="ORF">C2E21_4911</name>
</gene>
<dbReference type="OrthoDB" id="10563549at2759"/>
<dbReference type="EMBL" id="LHPG02000009">
    <property type="protein sequence ID" value="PRW56107.1"/>
    <property type="molecule type" value="Genomic_DNA"/>
</dbReference>
<feature type="compositionally biased region" description="Gly residues" evidence="1">
    <location>
        <begin position="23"/>
        <end position="32"/>
    </location>
</feature>
<comment type="caution">
    <text evidence="2">The sequence shown here is derived from an EMBL/GenBank/DDBJ whole genome shotgun (WGS) entry which is preliminary data.</text>
</comment>
<sequence>MVGAKQAAKRAAKQAVPKDGQEGGKGGKGGKGQPKVRARDEILPWGWEQQAKDERKKKNVERSAAEAAAKAAREMEQLGISAKPAKKQPEAAATEPAKGAEAGKPADGKKK</sequence>
<protein>
    <submittedName>
        <fullName evidence="2">DNA-binding</fullName>
    </submittedName>
</protein>
<feature type="region of interest" description="Disordered" evidence="1">
    <location>
        <begin position="1"/>
        <end position="111"/>
    </location>
</feature>
<feature type="compositionally biased region" description="Low complexity" evidence="1">
    <location>
        <begin position="90"/>
        <end position="103"/>
    </location>
</feature>
<name>A0A2P6TPZ4_CHLSO</name>
<dbReference type="AlphaFoldDB" id="A0A2P6TPZ4"/>
<keyword evidence="2" id="KW-0238">DNA-binding</keyword>
<evidence type="ECO:0000256" key="1">
    <source>
        <dbReference type="SAM" id="MobiDB-lite"/>
    </source>
</evidence>
<reference evidence="2 3" key="1">
    <citation type="journal article" date="2018" name="Plant J.">
        <title>Genome sequences of Chlorella sorokiniana UTEX 1602 and Micractinium conductrix SAG 241.80: implications to maltose excretion by a green alga.</title>
        <authorList>
            <person name="Arriola M.B."/>
            <person name="Velmurugan N."/>
            <person name="Zhang Y."/>
            <person name="Plunkett M.H."/>
            <person name="Hondzo H."/>
            <person name="Barney B.M."/>
        </authorList>
    </citation>
    <scope>NUCLEOTIDE SEQUENCE [LARGE SCALE GENOMIC DNA]</scope>
    <source>
        <strain evidence="3">UTEX 1602</strain>
    </source>
</reference>
<accession>A0A2P6TPZ4</accession>